<accession>A0A803QHR4</accession>
<reference evidence="2" key="2">
    <citation type="submission" date="2021-03" db="UniProtKB">
        <authorList>
            <consortium name="EnsemblPlants"/>
        </authorList>
    </citation>
    <scope>IDENTIFICATION</scope>
</reference>
<proteinExistence type="predicted"/>
<evidence type="ECO:0000313" key="2">
    <source>
        <dbReference type="EnsemblPlants" id="cds.evm.model.09.906"/>
    </source>
</evidence>
<keyword evidence="3" id="KW-1185">Reference proteome</keyword>
<protein>
    <submittedName>
        <fullName evidence="2">Uncharacterized protein</fullName>
    </submittedName>
</protein>
<dbReference type="Gramene" id="evm.model.09.906">
    <property type="protein sequence ID" value="cds.evm.model.09.906"/>
    <property type="gene ID" value="evm.TU.09.906"/>
</dbReference>
<name>A0A803QHR4_CANSA</name>
<organism evidence="2 3">
    <name type="scientific">Cannabis sativa</name>
    <name type="common">Hemp</name>
    <name type="synonym">Marijuana</name>
    <dbReference type="NCBI Taxonomy" id="3483"/>
    <lineage>
        <taxon>Eukaryota</taxon>
        <taxon>Viridiplantae</taxon>
        <taxon>Streptophyta</taxon>
        <taxon>Embryophyta</taxon>
        <taxon>Tracheophyta</taxon>
        <taxon>Spermatophyta</taxon>
        <taxon>Magnoliopsida</taxon>
        <taxon>eudicotyledons</taxon>
        <taxon>Gunneridae</taxon>
        <taxon>Pentapetalae</taxon>
        <taxon>rosids</taxon>
        <taxon>fabids</taxon>
        <taxon>Rosales</taxon>
        <taxon>Cannabaceae</taxon>
        <taxon>Cannabis</taxon>
    </lineage>
</organism>
<dbReference type="Proteomes" id="UP000596661">
    <property type="component" value="Chromosome 9"/>
</dbReference>
<evidence type="ECO:0000313" key="3">
    <source>
        <dbReference type="Proteomes" id="UP000596661"/>
    </source>
</evidence>
<dbReference type="EMBL" id="UZAU01000740">
    <property type="status" value="NOT_ANNOTATED_CDS"/>
    <property type="molecule type" value="Genomic_DNA"/>
</dbReference>
<feature type="region of interest" description="Disordered" evidence="1">
    <location>
        <begin position="19"/>
        <end position="53"/>
    </location>
</feature>
<dbReference type="EnsemblPlants" id="evm.model.09.906">
    <property type="protein sequence ID" value="cds.evm.model.09.906"/>
    <property type="gene ID" value="evm.TU.09.906"/>
</dbReference>
<sequence>MDDMLAMLTATHSPKLEVANPPLVVMTPKGPDEEVPGSQERSMPSGTLSPSTDYGILSEVEDFPALLLSFDPTHPLKRV</sequence>
<evidence type="ECO:0000256" key="1">
    <source>
        <dbReference type="SAM" id="MobiDB-lite"/>
    </source>
</evidence>
<feature type="compositionally biased region" description="Polar residues" evidence="1">
    <location>
        <begin position="39"/>
        <end position="52"/>
    </location>
</feature>
<dbReference type="AlphaFoldDB" id="A0A803QHR4"/>
<reference evidence="2" key="1">
    <citation type="submission" date="2018-11" db="EMBL/GenBank/DDBJ databases">
        <authorList>
            <person name="Grassa J C."/>
        </authorList>
    </citation>
    <scope>NUCLEOTIDE SEQUENCE [LARGE SCALE GENOMIC DNA]</scope>
</reference>